<dbReference type="EMBL" id="NEDP02003147">
    <property type="protein sequence ID" value="OWF49371.1"/>
    <property type="molecule type" value="Genomic_DNA"/>
</dbReference>
<dbReference type="PANTHER" id="PTHR34487:SF1">
    <property type="entry name" value="ACYL-ACP THIOESTERASE"/>
    <property type="match status" value="1"/>
</dbReference>
<dbReference type="Gene3D" id="3.10.129.10">
    <property type="entry name" value="Hotdog Thioesterase"/>
    <property type="match status" value="2"/>
</dbReference>
<evidence type="ECO:0000313" key="2">
    <source>
        <dbReference type="Proteomes" id="UP000242188"/>
    </source>
</evidence>
<dbReference type="Proteomes" id="UP000242188">
    <property type="component" value="Unassembled WGS sequence"/>
</dbReference>
<dbReference type="PANTHER" id="PTHR34487">
    <property type="entry name" value="ACYL-ACP THIOESTERASE"/>
    <property type="match status" value="1"/>
</dbReference>
<reference evidence="1 2" key="1">
    <citation type="journal article" date="2017" name="Nat. Ecol. Evol.">
        <title>Scallop genome provides insights into evolution of bilaterian karyotype and development.</title>
        <authorList>
            <person name="Wang S."/>
            <person name="Zhang J."/>
            <person name="Jiao W."/>
            <person name="Li J."/>
            <person name="Xun X."/>
            <person name="Sun Y."/>
            <person name="Guo X."/>
            <person name="Huan P."/>
            <person name="Dong B."/>
            <person name="Zhang L."/>
            <person name="Hu X."/>
            <person name="Sun X."/>
            <person name="Wang J."/>
            <person name="Zhao C."/>
            <person name="Wang Y."/>
            <person name="Wang D."/>
            <person name="Huang X."/>
            <person name="Wang R."/>
            <person name="Lv J."/>
            <person name="Li Y."/>
            <person name="Zhang Z."/>
            <person name="Liu B."/>
            <person name="Lu W."/>
            <person name="Hui Y."/>
            <person name="Liang J."/>
            <person name="Zhou Z."/>
            <person name="Hou R."/>
            <person name="Li X."/>
            <person name="Liu Y."/>
            <person name="Li H."/>
            <person name="Ning X."/>
            <person name="Lin Y."/>
            <person name="Zhao L."/>
            <person name="Xing Q."/>
            <person name="Dou J."/>
            <person name="Li Y."/>
            <person name="Mao J."/>
            <person name="Guo H."/>
            <person name="Dou H."/>
            <person name="Li T."/>
            <person name="Mu C."/>
            <person name="Jiang W."/>
            <person name="Fu Q."/>
            <person name="Fu X."/>
            <person name="Miao Y."/>
            <person name="Liu J."/>
            <person name="Yu Q."/>
            <person name="Li R."/>
            <person name="Liao H."/>
            <person name="Li X."/>
            <person name="Kong Y."/>
            <person name="Jiang Z."/>
            <person name="Chourrout D."/>
            <person name="Li R."/>
            <person name="Bao Z."/>
        </authorList>
    </citation>
    <scope>NUCLEOTIDE SEQUENCE [LARGE SCALE GENOMIC DNA]</scope>
    <source>
        <strain evidence="1 2">PY_sf001</strain>
    </source>
</reference>
<proteinExistence type="predicted"/>
<protein>
    <recommendedName>
        <fullName evidence="3">Acyl-ACP thioesterase</fullName>
    </recommendedName>
</protein>
<dbReference type="Pfam" id="PF13279">
    <property type="entry name" value="4HBT_2"/>
    <property type="match status" value="1"/>
</dbReference>
<accession>A0A210QL29</accession>
<comment type="caution">
    <text evidence="1">The sequence shown here is derived from an EMBL/GenBank/DDBJ whole genome shotgun (WGS) entry which is preliminary data.</text>
</comment>
<dbReference type="AlphaFoldDB" id="A0A210QL29"/>
<evidence type="ECO:0008006" key="3">
    <source>
        <dbReference type="Google" id="ProtNLM"/>
    </source>
</evidence>
<dbReference type="CDD" id="cd00586">
    <property type="entry name" value="4HBT"/>
    <property type="match status" value="1"/>
</dbReference>
<sequence>MASSGDSTRQEEKGQSGHRAVLLVTSHHGQVLYRGIPLDYIDRTGHISVWNVAKMISSAVDVLCRCGYTEREAALTDTRRAFLVRQRLVISPRLHSETSKIIDTNILVTATAGKVGKSSRTSNAELRSSGSDVAFVKCAYTGVLFDTNINRPVPYPKWFAEKYCSPLSYIDNSHIQAKKDMVSFPSNAHRTQLKVRHSDTDFNMHVANAEYLRYCMEAATDASISGYFRHFSRDMCWYPVLELDIIYLAQSRPGEMLDVYTWQDEYDIQAIYFSIHRDRTAIAVSAFKFGFGENTSHL</sequence>
<evidence type="ECO:0000313" key="1">
    <source>
        <dbReference type="EMBL" id="OWF49371.1"/>
    </source>
</evidence>
<keyword evidence="2" id="KW-1185">Reference proteome</keyword>
<organism evidence="1 2">
    <name type="scientific">Mizuhopecten yessoensis</name>
    <name type="common">Japanese scallop</name>
    <name type="synonym">Patinopecten yessoensis</name>
    <dbReference type="NCBI Taxonomy" id="6573"/>
    <lineage>
        <taxon>Eukaryota</taxon>
        <taxon>Metazoa</taxon>
        <taxon>Spiralia</taxon>
        <taxon>Lophotrochozoa</taxon>
        <taxon>Mollusca</taxon>
        <taxon>Bivalvia</taxon>
        <taxon>Autobranchia</taxon>
        <taxon>Pteriomorphia</taxon>
        <taxon>Pectinida</taxon>
        <taxon>Pectinoidea</taxon>
        <taxon>Pectinidae</taxon>
        <taxon>Mizuhopecten</taxon>
    </lineage>
</organism>
<dbReference type="SUPFAM" id="SSF54637">
    <property type="entry name" value="Thioesterase/thiol ester dehydrase-isomerase"/>
    <property type="match status" value="1"/>
</dbReference>
<name>A0A210QL29_MIZYE</name>
<gene>
    <name evidence="1" type="ORF">KP79_PYT05022</name>
</gene>
<dbReference type="OrthoDB" id="5975054at2759"/>
<dbReference type="InterPro" id="IPR029069">
    <property type="entry name" value="HotDog_dom_sf"/>
</dbReference>